<comment type="catalytic activity">
    <reaction evidence="1 5">
        <text>uridine(55) in tRNA = pseudouridine(55) in tRNA</text>
        <dbReference type="Rhea" id="RHEA:42532"/>
        <dbReference type="Rhea" id="RHEA-COMP:10101"/>
        <dbReference type="Rhea" id="RHEA-COMP:10102"/>
        <dbReference type="ChEBI" id="CHEBI:65314"/>
        <dbReference type="ChEBI" id="CHEBI:65315"/>
        <dbReference type="EC" id="5.4.99.25"/>
    </reaction>
</comment>
<proteinExistence type="inferred from homology"/>
<comment type="caution">
    <text evidence="8">The sequence shown here is derived from an EMBL/GenBank/DDBJ whole genome shotgun (WGS) entry which is preliminary data.</text>
</comment>
<evidence type="ECO:0000313" key="8">
    <source>
        <dbReference type="EMBL" id="MBC8567148.1"/>
    </source>
</evidence>
<dbReference type="AlphaFoldDB" id="A0A926E4P3"/>
<dbReference type="Proteomes" id="UP000610862">
    <property type="component" value="Unassembled WGS sequence"/>
</dbReference>
<dbReference type="RefSeq" id="WP_187524702.1">
    <property type="nucleotide sequence ID" value="NZ_JACRTA010000001.1"/>
</dbReference>
<dbReference type="InterPro" id="IPR014780">
    <property type="entry name" value="tRNA_psdUridine_synth_TruB"/>
</dbReference>
<dbReference type="EMBL" id="JACRTA010000001">
    <property type="protein sequence ID" value="MBC8567148.1"/>
    <property type="molecule type" value="Genomic_DNA"/>
</dbReference>
<dbReference type="GO" id="GO:0031119">
    <property type="term" value="P:tRNA pseudouridine synthesis"/>
    <property type="evidence" value="ECO:0007669"/>
    <property type="project" value="UniProtKB-UniRule"/>
</dbReference>
<evidence type="ECO:0000256" key="2">
    <source>
        <dbReference type="ARBA" id="ARBA00005642"/>
    </source>
</evidence>
<dbReference type="HAMAP" id="MF_01080">
    <property type="entry name" value="TruB_bact"/>
    <property type="match status" value="1"/>
</dbReference>
<sequence>MKDGILILNKPQNWTSHDCVAVCRRVTGVKKVGHGGTLDPMAEGLLPIFIGKATKIMEYLDLDYKTYRCTAKLGIVTDTQDIWGEVVETRNTENIEISDILKKIELFRGQISQIPPKYSAVRVNGRRLYEYARDGQDIEAKPRNVHISKLDIIDIDIDKKNIMFDVTCSKGTYIRSICSGLGEALGCGGVMQSLYRTSSGVFTLKGATSPDELKELECSDIESRLLEIDFPLVHLGRAEMSRDRARYFCRGNSIRWKQVKVTKEPEKDNYKKYNSRGRRYSSIYRVYEAETGCFLGIGYYSERENALKADKIFAAV</sequence>
<comment type="similarity">
    <text evidence="2 5">Belongs to the pseudouridine synthase TruB family. Type 1 subfamily.</text>
</comment>
<dbReference type="PANTHER" id="PTHR13767">
    <property type="entry name" value="TRNA-PSEUDOURIDINE SYNTHASE"/>
    <property type="match status" value="1"/>
</dbReference>
<organism evidence="8 9">
    <name type="scientific">Lentihominibacter hominis</name>
    <dbReference type="NCBI Taxonomy" id="2763645"/>
    <lineage>
        <taxon>Bacteria</taxon>
        <taxon>Bacillati</taxon>
        <taxon>Bacillota</taxon>
        <taxon>Clostridia</taxon>
        <taxon>Peptostreptococcales</taxon>
        <taxon>Anaerovoracaceae</taxon>
        <taxon>Lentihominibacter</taxon>
    </lineage>
</organism>
<dbReference type="Gene3D" id="3.30.2350.10">
    <property type="entry name" value="Pseudouridine synthase"/>
    <property type="match status" value="1"/>
</dbReference>
<comment type="function">
    <text evidence="5">Responsible for synthesis of pseudouridine from uracil-55 in the psi GC loop of transfer RNAs.</text>
</comment>
<dbReference type="InterPro" id="IPR020103">
    <property type="entry name" value="PsdUridine_synth_cat_dom_sf"/>
</dbReference>
<evidence type="ECO:0000259" key="6">
    <source>
        <dbReference type="Pfam" id="PF01509"/>
    </source>
</evidence>
<evidence type="ECO:0000256" key="1">
    <source>
        <dbReference type="ARBA" id="ARBA00000385"/>
    </source>
</evidence>
<keyword evidence="4 5" id="KW-0413">Isomerase</keyword>
<gene>
    <name evidence="5 8" type="primary">truB</name>
    <name evidence="8" type="ORF">H8692_00030</name>
</gene>
<dbReference type="GO" id="GO:1990481">
    <property type="term" value="P:mRNA pseudouridine synthesis"/>
    <property type="evidence" value="ECO:0007669"/>
    <property type="project" value="TreeGrafter"/>
</dbReference>
<evidence type="ECO:0000256" key="3">
    <source>
        <dbReference type="ARBA" id="ARBA00022694"/>
    </source>
</evidence>
<dbReference type="NCBIfam" id="TIGR00431">
    <property type="entry name" value="TruB"/>
    <property type="match status" value="1"/>
</dbReference>
<keyword evidence="9" id="KW-1185">Reference proteome</keyword>
<reference evidence="8" key="1">
    <citation type="submission" date="2020-08" db="EMBL/GenBank/DDBJ databases">
        <title>Genome public.</title>
        <authorList>
            <person name="Liu C."/>
            <person name="Sun Q."/>
        </authorList>
    </citation>
    <scope>NUCLEOTIDE SEQUENCE</scope>
    <source>
        <strain evidence="8">NSJ-24</strain>
    </source>
</reference>
<dbReference type="SUPFAM" id="SSF55120">
    <property type="entry name" value="Pseudouridine synthase"/>
    <property type="match status" value="1"/>
</dbReference>
<name>A0A926E4P3_9FIRM</name>
<dbReference type="PANTHER" id="PTHR13767:SF2">
    <property type="entry name" value="PSEUDOURIDYLATE SYNTHASE TRUB1"/>
    <property type="match status" value="1"/>
</dbReference>
<evidence type="ECO:0000259" key="7">
    <source>
        <dbReference type="Pfam" id="PF16198"/>
    </source>
</evidence>
<dbReference type="Pfam" id="PF01509">
    <property type="entry name" value="TruB_N"/>
    <property type="match status" value="1"/>
</dbReference>
<feature type="domain" description="tRNA pseudouridylate synthase B C-terminal" evidence="7">
    <location>
        <begin position="175"/>
        <end position="215"/>
    </location>
</feature>
<accession>A0A926E4P3</accession>
<keyword evidence="3 5" id="KW-0819">tRNA processing</keyword>
<dbReference type="EC" id="5.4.99.25" evidence="5"/>
<dbReference type="InterPro" id="IPR032819">
    <property type="entry name" value="TruB_C"/>
</dbReference>
<evidence type="ECO:0000256" key="4">
    <source>
        <dbReference type="ARBA" id="ARBA00023235"/>
    </source>
</evidence>
<feature type="active site" description="Nucleophile" evidence="5">
    <location>
        <position position="39"/>
    </location>
</feature>
<feature type="domain" description="Pseudouridine synthase II N-terminal" evidence="6">
    <location>
        <begin position="24"/>
        <end position="174"/>
    </location>
</feature>
<evidence type="ECO:0000256" key="5">
    <source>
        <dbReference type="HAMAP-Rule" id="MF_01080"/>
    </source>
</evidence>
<dbReference type="GO" id="GO:0160148">
    <property type="term" value="F:tRNA pseudouridine(55) synthase activity"/>
    <property type="evidence" value="ECO:0007669"/>
    <property type="project" value="UniProtKB-EC"/>
</dbReference>
<dbReference type="CDD" id="cd02573">
    <property type="entry name" value="PseudoU_synth_EcTruB"/>
    <property type="match status" value="1"/>
</dbReference>
<dbReference type="InterPro" id="IPR002501">
    <property type="entry name" value="PsdUridine_synth_N"/>
</dbReference>
<evidence type="ECO:0000313" key="9">
    <source>
        <dbReference type="Proteomes" id="UP000610862"/>
    </source>
</evidence>
<dbReference type="Pfam" id="PF16198">
    <property type="entry name" value="TruB_C_2"/>
    <property type="match status" value="1"/>
</dbReference>
<protein>
    <recommendedName>
        <fullName evidence="5">tRNA pseudouridine synthase B</fullName>
        <ecNumber evidence="5">5.4.99.25</ecNumber>
    </recommendedName>
    <alternativeName>
        <fullName evidence="5">tRNA pseudouridine(55) synthase</fullName>
        <shortName evidence="5">Psi55 synthase</shortName>
    </alternativeName>
    <alternativeName>
        <fullName evidence="5">tRNA pseudouridylate synthase</fullName>
    </alternativeName>
    <alternativeName>
        <fullName evidence="5">tRNA-uridine isomerase</fullName>
    </alternativeName>
</protein>
<dbReference type="GO" id="GO:0003723">
    <property type="term" value="F:RNA binding"/>
    <property type="evidence" value="ECO:0007669"/>
    <property type="project" value="InterPro"/>
</dbReference>